<evidence type="ECO:0000256" key="4">
    <source>
        <dbReference type="ARBA" id="ARBA00013174"/>
    </source>
</evidence>
<dbReference type="GO" id="GO:0012505">
    <property type="term" value="C:endomembrane system"/>
    <property type="evidence" value="ECO:0007669"/>
    <property type="project" value="UniProtKB-SubCell"/>
</dbReference>
<evidence type="ECO:0000256" key="9">
    <source>
        <dbReference type="ARBA" id="ARBA00022989"/>
    </source>
</evidence>
<dbReference type="NCBIfam" id="TIGR00473">
    <property type="entry name" value="pssA"/>
    <property type="match status" value="1"/>
</dbReference>
<feature type="transmembrane region" description="Helical" evidence="16">
    <location>
        <begin position="60"/>
        <end position="82"/>
    </location>
</feature>
<keyword evidence="18" id="KW-1185">Reference proteome</keyword>
<dbReference type="InterPro" id="IPR004533">
    <property type="entry name" value="CDP-diaglyc--ser_O-PTrfase"/>
</dbReference>
<dbReference type="Gene3D" id="1.20.120.1760">
    <property type="match status" value="1"/>
</dbReference>
<proteinExistence type="inferred from homology"/>
<feature type="transmembrane region" description="Helical" evidence="16">
    <location>
        <begin position="188"/>
        <end position="211"/>
    </location>
</feature>
<dbReference type="InterPro" id="IPR050324">
    <property type="entry name" value="CDP-alcohol_PTase-I"/>
</dbReference>
<evidence type="ECO:0000256" key="7">
    <source>
        <dbReference type="ARBA" id="ARBA00022679"/>
    </source>
</evidence>
<dbReference type="EC" id="2.7.8.8" evidence="4"/>
<dbReference type="GO" id="GO:0003882">
    <property type="term" value="F:CDP-diacylglycerol-serine O-phosphatidyltransferase activity"/>
    <property type="evidence" value="ECO:0007669"/>
    <property type="project" value="UniProtKB-EC"/>
</dbReference>
<evidence type="ECO:0000256" key="11">
    <source>
        <dbReference type="ARBA" id="ARBA00023136"/>
    </source>
</evidence>
<dbReference type="AlphaFoldDB" id="A0A6M1T2X6"/>
<dbReference type="PANTHER" id="PTHR14269">
    <property type="entry name" value="CDP-DIACYLGLYCEROL--GLYCEROL-3-PHOSPHATE 3-PHOSPHATIDYLTRANSFERASE-RELATED"/>
    <property type="match status" value="1"/>
</dbReference>
<evidence type="ECO:0000256" key="13">
    <source>
        <dbReference type="ARBA" id="ARBA00023264"/>
    </source>
</evidence>
<dbReference type="RefSeq" id="WP_165265261.1">
    <property type="nucleotide sequence ID" value="NZ_JAALLS010000001.1"/>
</dbReference>
<evidence type="ECO:0000313" key="18">
    <source>
        <dbReference type="Proteomes" id="UP000479132"/>
    </source>
</evidence>
<keyword evidence="10" id="KW-0443">Lipid metabolism</keyword>
<sequence>MKYPIQKWKRFRRRRKRKKNGGQRPKKQIPRTVIPSFFTLMNLFCGFLAIISIAEGRLFFGAWLIVFAGLFDALDGFMARLSNATSQFGIELDSISDVVSFGVAPGFLLYAFGLAEMPFVGIILSALPPLCGAVRLARYNVDVHDSLDEKKGRDDFFKGLPIPGQAIMIAAFYLTFYNQIEIFEGLEYGLNTVVVPLIVLLSFLMVSTIPFDKIPSFDKKSIKKHKVKLSLFIFYGVLILLFQEVGLMIVFSAFIGKGIVLGGYFFWKEAFGDEDRIEG</sequence>
<keyword evidence="9 16" id="KW-1133">Transmembrane helix</keyword>
<comment type="subcellular location">
    <subcellularLocation>
        <location evidence="2">Endomembrane system</location>
        <topology evidence="2">Multi-pass membrane protein</topology>
    </subcellularLocation>
</comment>
<evidence type="ECO:0000256" key="12">
    <source>
        <dbReference type="ARBA" id="ARBA00023209"/>
    </source>
</evidence>
<dbReference type="InterPro" id="IPR000462">
    <property type="entry name" value="CDP-OH_P_trans"/>
</dbReference>
<evidence type="ECO:0000256" key="6">
    <source>
        <dbReference type="ARBA" id="ARBA00022516"/>
    </source>
</evidence>
<dbReference type="GO" id="GO:0016020">
    <property type="term" value="C:membrane"/>
    <property type="evidence" value="ECO:0007669"/>
    <property type="project" value="InterPro"/>
</dbReference>
<evidence type="ECO:0000256" key="16">
    <source>
        <dbReference type="SAM" id="Phobius"/>
    </source>
</evidence>
<feature type="transmembrane region" description="Helical" evidence="16">
    <location>
        <begin position="232"/>
        <end position="255"/>
    </location>
</feature>
<keyword evidence="7 15" id="KW-0808">Transferase</keyword>
<dbReference type="PANTHER" id="PTHR14269:SF61">
    <property type="entry name" value="CDP-DIACYLGLYCEROL--SERINE O-PHOSPHATIDYLTRANSFERASE"/>
    <property type="match status" value="1"/>
</dbReference>
<dbReference type="EMBL" id="JAALLS010000001">
    <property type="protein sequence ID" value="NGP86963.1"/>
    <property type="molecule type" value="Genomic_DNA"/>
</dbReference>
<dbReference type="GO" id="GO:0008654">
    <property type="term" value="P:phospholipid biosynthetic process"/>
    <property type="evidence" value="ECO:0007669"/>
    <property type="project" value="UniProtKB-KW"/>
</dbReference>
<evidence type="ECO:0000256" key="8">
    <source>
        <dbReference type="ARBA" id="ARBA00022692"/>
    </source>
</evidence>
<name>A0A6M1T2X6_9BACT</name>
<dbReference type="InterPro" id="IPR043130">
    <property type="entry name" value="CDP-OH_PTrfase_TM_dom"/>
</dbReference>
<keyword evidence="8 16" id="KW-0812">Transmembrane</keyword>
<reference evidence="17 18" key="1">
    <citation type="submission" date="2020-02" db="EMBL/GenBank/DDBJ databases">
        <title>Aliifodinibius halophilus 2W32, complete genome.</title>
        <authorList>
            <person name="Li Y."/>
            <person name="Wu S."/>
        </authorList>
    </citation>
    <scope>NUCLEOTIDE SEQUENCE [LARGE SCALE GENOMIC DNA]</scope>
    <source>
        <strain evidence="17 18">2W32</strain>
    </source>
</reference>
<dbReference type="InterPro" id="IPR048254">
    <property type="entry name" value="CDP_ALCOHOL_P_TRANSF_CS"/>
</dbReference>
<feature type="transmembrane region" description="Helical" evidence="16">
    <location>
        <begin position="33"/>
        <end position="54"/>
    </location>
</feature>
<keyword evidence="13" id="KW-1208">Phospholipid metabolism</keyword>
<comment type="caution">
    <text evidence="17">The sequence shown here is derived from an EMBL/GenBank/DDBJ whole genome shotgun (WGS) entry which is preliminary data.</text>
</comment>
<dbReference type="Proteomes" id="UP000479132">
    <property type="component" value="Unassembled WGS sequence"/>
</dbReference>
<keyword evidence="11 16" id="KW-0472">Membrane</keyword>
<feature type="transmembrane region" description="Helical" evidence="16">
    <location>
        <begin position="94"/>
        <end position="113"/>
    </location>
</feature>
<comment type="similarity">
    <text evidence="3 15">Belongs to the CDP-alcohol phosphatidyltransferase class-I family.</text>
</comment>
<protein>
    <recommendedName>
        <fullName evidence="5">CDP-diacylglycerol--serine O-phosphatidyltransferase</fullName>
        <ecNumber evidence="4">2.7.8.8</ecNumber>
    </recommendedName>
    <alternativeName>
        <fullName evidence="14">Phosphatidylserine synthase</fullName>
    </alternativeName>
</protein>
<keyword evidence="6" id="KW-0444">Lipid biosynthesis</keyword>
<evidence type="ECO:0000256" key="5">
    <source>
        <dbReference type="ARBA" id="ARBA00017171"/>
    </source>
</evidence>
<comment type="catalytic activity">
    <reaction evidence="1">
        <text>a CDP-1,2-diacyl-sn-glycerol + L-serine = a 1,2-diacyl-sn-glycero-3-phospho-L-serine + CMP + H(+)</text>
        <dbReference type="Rhea" id="RHEA:16913"/>
        <dbReference type="ChEBI" id="CHEBI:15378"/>
        <dbReference type="ChEBI" id="CHEBI:33384"/>
        <dbReference type="ChEBI" id="CHEBI:57262"/>
        <dbReference type="ChEBI" id="CHEBI:58332"/>
        <dbReference type="ChEBI" id="CHEBI:60377"/>
        <dbReference type="EC" id="2.7.8.8"/>
    </reaction>
</comment>
<evidence type="ECO:0000256" key="10">
    <source>
        <dbReference type="ARBA" id="ARBA00023098"/>
    </source>
</evidence>
<accession>A0A6M1T2X6</accession>
<evidence type="ECO:0000313" key="17">
    <source>
        <dbReference type="EMBL" id="NGP86963.1"/>
    </source>
</evidence>
<evidence type="ECO:0000256" key="1">
    <source>
        <dbReference type="ARBA" id="ARBA00000287"/>
    </source>
</evidence>
<organism evidence="17 18">
    <name type="scientific">Fodinibius halophilus</name>
    <dbReference type="NCBI Taxonomy" id="1736908"/>
    <lineage>
        <taxon>Bacteria</taxon>
        <taxon>Pseudomonadati</taxon>
        <taxon>Balneolota</taxon>
        <taxon>Balneolia</taxon>
        <taxon>Balneolales</taxon>
        <taxon>Balneolaceae</taxon>
        <taxon>Fodinibius</taxon>
    </lineage>
</organism>
<evidence type="ECO:0000256" key="15">
    <source>
        <dbReference type="RuleBase" id="RU003750"/>
    </source>
</evidence>
<dbReference type="Pfam" id="PF01066">
    <property type="entry name" value="CDP-OH_P_transf"/>
    <property type="match status" value="1"/>
</dbReference>
<evidence type="ECO:0000256" key="14">
    <source>
        <dbReference type="ARBA" id="ARBA00032361"/>
    </source>
</evidence>
<gene>
    <name evidence="17" type="primary">pssA</name>
    <name evidence="17" type="ORF">G3569_01250</name>
</gene>
<evidence type="ECO:0000256" key="3">
    <source>
        <dbReference type="ARBA" id="ARBA00010441"/>
    </source>
</evidence>
<evidence type="ECO:0000256" key="2">
    <source>
        <dbReference type="ARBA" id="ARBA00004127"/>
    </source>
</evidence>
<dbReference type="PROSITE" id="PS00379">
    <property type="entry name" value="CDP_ALCOHOL_P_TRANSF"/>
    <property type="match status" value="1"/>
</dbReference>
<feature type="transmembrane region" description="Helical" evidence="16">
    <location>
        <begin position="157"/>
        <end position="176"/>
    </location>
</feature>
<keyword evidence="12" id="KW-0594">Phospholipid biosynthesis</keyword>